<accession>A0A926VJH6</accession>
<gene>
    <name evidence="3" type="ORF">H6G03_22835</name>
</gene>
<keyword evidence="1" id="KW-0175">Coiled coil</keyword>
<feature type="region of interest" description="Disordered" evidence="2">
    <location>
        <begin position="1"/>
        <end position="30"/>
    </location>
</feature>
<dbReference type="Proteomes" id="UP000641646">
    <property type="component" value="Unassembled WGS sequence"/>
</dbReference>
<evidence type="ECO:0000256" key="1">
    <source>
        <dbReference type="SAM" id="Coils"/>
    </source>
</evidence>
<protein>
    <submittedName>
        <fullName evidence="3">Uncharacterized protein</fullName>
    </submittedName>
</protein>
<dbReference type="AlphaFoldDB" id="A0A926VJH6"/>
<evidence type="ECO:0000313" key="4">
    <source>
        <dbReference type="Proteomes" id="UP000641646"/>
    </source>
</evidence>
<comment type="caution">
    <text evidence="3">The sequence shown here is derived from an EMBL/GenBank/DDBJ whole genome shotgun (WGS) entry which is preliminary data.</text>
</comment>
<feature type="coiled-coil region" evidence="1">
    <location>
        <begin position="64"/>
        <end position="91"/>
    </location>
</feature>
<sequence length="139" mass="15687">MNAIQPSRPPLQPVESRRVAQSRHRQKRNRANTAIALETTAKLTVNILLSSAAIVALVQLLPYHKSVQTKLQEIRGQVQQKEERVNRLQTDFGNLFDPKQAKTNMQDLSSRVDPARRKIVLLDKDTQEPEEAEQAASSP</sequence>
<reference evidence="3" key="1">
    <citation type="journal article" date="2015" name="ISME J.">
        <title>Draft Genome Sequence of Streptomyces incarnatus NRRL8089, which Produces the Nucleoside Antibiotic Sinefungin.</title>
        <authorList>
            <person name="Oshima K."/>
            <person name="Hattori M."/>
            <person name="Shimizu H."/>
            <person name="Fukuda K."/>
            <person name="Nemoto M."/>
            <person name="Inagaki K."/>
            <person name="Tamura T."/>
        </authorList>
    </citation>
    <scope>NUCLEOTIDE SEQUENCE</scope>
    <source>
        <strain evidence="3">FACHB-1375</strain>
    </source>
</reference>
<evidence type="ECO:0000256" key="2">
    <source>
        <dbReference type="SAM" id="MobiDB-lite"/>
    </source>
</evidence>
<organism evidence="3 4">
    <name type="scientific">Aerosakkonema funiforme FACHB-1375</name>
    <dbReference type="NCBI Taxonomy" id="2949571"/>
    <lineage>
        <taxon>Bacteria</taxon>
        <taxon>Bacillati</taxon>
        <taxon>Cyanobacteriota</taxon>
        <taxon>Cyanophyceae</taxon>
        <taxon>Oscillatoriophycideae</taxon>
        <taxon>Aerosakkonematales</taxon>
        <taxon>Aerosakkonemataceae</taxon>
        <taxon>Aerosakkonema</taxon>
    </lineage>
</organism>
<name>A0A926VJH6_9CYAN</name>
<dbReference type="RefSeq" id="WP_190469097.1">
    <property type="nucleotide sequence ID" value="NZ_JACJPW010000066.1"/>
</dbReference>
<dbReference type="EMBL" id="JACJPW010000066">
    <property type="protein sequence ID" value="MBD2183867.1"/>
    <property type="molecule type" value="Genomic_DNA"/>
</dbReference>
<keyword evidence="4" id="KW-1185">Reference proteome</keyword>
<feature type="compositionally biased region" description="Basic residues" evidence="2">
    <location>
        <begin position="20"/>
        <end position="30"/>
    </location>
</feature>
<reference evidence="3" key="2">
    <citation type="submission" date="2020-08" db="EMBL/GenBank/DDBJ databases">
        <authorList>
            <person name="Chen M."/>
            <person name="Teng W."/>
            <person name="Zhao L."/>
            <person name="Hu C."/>
            <person name="Zhou Y."/>
            <person name="Han B."/>
            <person name="Song L."/>
            <person name="Shu W."/>
        </authorList>
    </citation>
    <scope>NUCLEOTIDE SEQUENCE</scope>
    <source>
        <strain evidence="3">FACHB-1375</strain>
    </source>
</reference>
<evidence type="ECO:0000313" key="3">
    <source>
        <dbReference type="EMBL" id="MBD2183867.1"/>
    </source>
</evidence>
<proteinExistence type="predicted"/>